<dbReference type="EMBL" id="CP101806">
    <property type="protein sequence ID" value="UUD35409.1"/>
    <property type="molecule type" value="Genomic_DNA"/>
</dbReference>
<evidence type="ECO:0000313" key="1">
    <source>
        <dbReference type="EMBL" id="UUD35409.1"/>
    </source>
</evidence>
<dbReference type="EMBL" id="UZVY01000001">
    <property type="protein sequence ID" value="VDR41814.1"/>
    <property type="molecule type" value="Genomic_DNA"/>
</dbReference>
<dbReference type="OrthoDB" id="395749at2"/>
<accession>A0A3P8KB59</accession>
<reference evidence="2 3" key="1">
    <citation type="submission" date="2018-12" db="EMBL/GenBank/DDBJ databases">
        <authorList>
            <consortium name="Pathogen Informatics"/>
        </authorList>
    </citation>
    <scope>NUCLEOTIDE SEQUENCE [LARGE SCALE GENOMIC DNA]</scope>
    <source>
        <strain evidence="2 3">NCTC10126</strain>
    </source>
</reference>
<gene>
    <name evidence="2" type="ORF">NCTC10126_00298</name>
    <name evidence="1" type="ORF">NPA07_00850</name>
</gene>
<evidence type="ECO:0000313" key="4">
    <source>
        <dbReference type="Proteomes" id="UP001058569"/>
    </source>
</evidence>
<keyword evidence="4" id="KW-1185">Reference proteome</keyword>
<organism evidence="2 3">
    <name type="scientific">Mycoplasmopsis caviae</name>
    <dbReference type="NCBI Taxonomy" id="55603"/>
    <lineage>
        <taxon>Bacteria</taxon>
        <taxon>Bacillati</taxon>
        <taxon>Mycoplasmatota</taxon>
        <taxon>Mycoplasmoidales</taxon>
        <taxon>Metamycoplasmataceae</taxon>
        <taxon>Mycoplasmopsis</taxon>
    </lineage>
</organism>
<sequence length="321" mass="38553">MEYNQFEMELRNALTTGNGTKLLYKIIDAPFRFFSPLQPFNFKVKLEQSFLRNQENTYVKYIKFCAEYLISQYGFSLEKSNFKYTLEQKEGQEFPEDIKVNATMIFKQRLSDREEGNEDICVVYLKKRDFYGAKEVSKIHDNIIKQLSVIRLIYPNNKIKGILWFLDNDYNKNINFFNECYDKENTFGSPGFRAYYGAEFFKLFDKEEDWLNIESHIRKFKSNNYDYFLKMPNLDQDEDVLNAMINLNERSWQKLISPEEVYKDIRQYIFDERNENSNLFKALKLREIKQTSIDDDEEKRRIIELQNSTTDVNPKTCTKKL</sequence>
<dbReference type="RefSeq" id="WP_126118077.1">
    <property type="nucleotide sequence ID" value="NZ_CP101806.1"/>
</dbReference>
<name>A0A3P8KB59_9BACT</name>
<dbReference type="Proteomes" id="UP000280036">
    <property type="component" value="Unassembled WGS sequence"/>
</dbReference>
<dbReference type="AlphaFoldDB" id="A0A3P8KB59"/>
<evidence type="ECO:0000313" key="3">
    <source>
        <dbReference type="Proteomes" id="UP000280036"/>
    </source>
</evidence>
<evidence type="ECO:0000313" key="2">
    <source>
        <dbReference type="EMBL" id="VDR41814.1"/>
    </source>
</evidence>
<proteinExistence type="predicted"/>
<reference evidence="1" key="2">
    <citation type="submission" date="2022-07" db="EMBL/GenBank/DDBJ databases">
        <title>Complete genome of Mycoplasma caviae type strain G122.</title>
        <authorList>
            <person name="Spergser J."/>
        </authorList>
    </citation>
    <scope>NUCLEOTIDE SEQUENCE</scope>
    <source>
        <strain evidence="1">G122</strain>
    </source>
</reference>
<protein>
    <submittedName>
        <fullName evidence="2">Uncharacterized protein</fullName>
    </submittedName>
</protein>
<dbReference type="NCBIfam" id="NF045832">
    <property type="entry name" value="restrict_HpyAIV"/>
    <property type="match status" value="1"/>
</dbReference>
<dbReference type="InterPro" id="IPR054784">
    <property type="entry name" value="HpyAIV-type_restriction_enz"/>
</dbReference>
<dbReference type="Proteomes" id="UP001058569">
    <property type="component" value="Chromosome"/>
</dbReference>